<gene>
    <name evidence="7" type="ORF">LZC95_38290</name>
</gene>
<feature type="transmembrane region" description="Helical" evidence="6">
    <location>
        <begin position="6"/>
        <end position="28"/>
    </location>
</feature>
<dbReference type="PIRSF" id="PIRSF006324">
    <property type="entry name" value="LeuE"/>
    <property type="match status" value="1"/>
</dbReference>
<keyword evidence="8" id="KW-1185">Reference proteome</keyword>
<evidence type="ECO:0000256" key="5">
    <source>
        <dbReference type="ARBA" id="ARBA00023136"/>
    </source>
</evidence>
<evidence type="ECO:0000256" key="1">
    <source>
        <dbReference type="ARBA" id="ARBA00004651"/>
    </source>
</evidence>
<dbReference type="PANTHER" id="PTHR30086">
    <property type="entry name" value="ARGININE EXPORTER PROTEIN ARGO"/>
    <property type="match status" value="1"/>
</dbReference>
<sequence length="212" mass="22847">MPYIPLLLTLLAVDFLSVVSPGPNFVVITETAMRQTRRQAAALVLGIVTGSVIWSVAVILGLTALFTIWPWLYGAMKMGGGAYLVYLGARAWQDRGRGPATIGTAPEAAPPVRHSIAASYFRGLLTNLMNPKSIVYFGSVFALFMKPGTPAWVHLSAIGIVMGDGLVWYGTLAALFSSQIAQRLHARAERTIRRVTGTVMMGLGVKLMLARD</sequence>
<evidence type="ECO:0000256" key="6">
    <source>
        <dbReference type="SAM" id="Phobius"/>
    </source>
</evidence>
<feature type="transmembrane region" description="Helical" evidence="6">
    <location>
        <begin position="40"/>
        <end position="62"/>
    </location>
</feature>
<feature type="transmembrane region" description="Helical" evidence="6">
    <location>
        <begin position="68"/>
        <end position="89"/>
    </location>
</feature>
<protein>
    <submittedName>
        <fullName evidence="7">LysE family transporter</fullName>
    </submittedName>
</protein>
<feature type="transmembrane region" description="Helical" evidence="6">
    <location>
        <begin position="124"/>
        <end position="145"/>
    </location>
</feature>
<evidence type="ECO:0000313" key="8">
    <source>
        <dbReference type="Proteomes" id="UP001379533"/>
    </source>
</evidence>
<evidence type="ECO:0000313" key="7">
    <source>
        <dbReference type="EMBL" id="WXA92293.1"/>
    </source>
</evidence>
<organism evidence="7 8">
    <name type="scientific">Pendulispora brunnea</name>
    <dbReference type="NCBI Taxonomy" id="2905690"/>
    <lineage>
        <taxon>Bacteria</taxon>
        <taxon>Pseudomonadati</taxon>
        <taxon>Myxococcota</taxon>
        <taxon>Myxococcia</taxon>
        <taxon>Myxococcales</taxon>
        <taxon>Sorangiineae</taxon>
        <taxon>Pendulisporaceae</taxon>
        <taxon>Pendulispora</taxon>
    </lineage>
</organism>
<name>A0ABZ2K0M2_9BACT</name>
<comment type="subcellular location">
    <subcellularLocation>
        <location evidence="1">Cell membrane</location>
        <topology evidence="1">Multi-pass membrane protein</topology>
    </subcellularLocation>
</comment>
<feature type="transmembrane region" description="Helical" evidence="6">
    <location>
        <begin position="151"/>
        <end position="177"/>
    </location>
</feature>
<dbReference type="PANTHER" id="PTHR30086:SF19">
    <property type="entry name" value="THREONINE EFFLUX PROTEIN"/>
    <property type="match status" value="1"/>
</dbReference>
<dbReference type="EMBL" id="CP089982">
    <property type="protein sequence ID" value="WXA92293.1"/>
    <property type="molecule type" value="Genomic_DNA"/>
</dbReference>
<keyword evidence="4 6" id="KW-1133">Transmembrane helix</keyword>
<dbReference type="Pfam" id="PF01810">
    <property type="entry name" value="LysE"/>
    <property type="match status" value="1"/>
</dbReference>
<keyword evidence="5 6" id="KW-0472">Membrane</keyword>
<keyword evidence="2" id="KW-1003">Cell membrane</keyword>
<dbReference type="InterPro" id="IPR001123">
    <property type="entry name" value="LeuE-type"/>
</dbReference>
<keyword evidence="3 6" id="KW-0812">Transmembrane</keyword>
<dbReference type="Proteomes" id="UP001379533">
    <property type="component" value="Chromosome"/>
</dbReference>
<proteinExistence type="predicted"/>
<dbReference type="RefSeq" id="WP_394842910.1">
    <property type="nucleotide sequence ID" value="NZ_CP089982.1"/>
</dbReference>
<reference evidence="7 8" key="1">
    <citation type="submission" date="2021-12" db="EMBL/GenBank/DDBJ databases">
        <title>Discovery of the Pendulisporaceae a myxobacterial family with distinct sporulation behavior and unique specialized metabolism.</title>
        <authorList>
            <person name="Garcia R."/>
            <person name="Popoff A."/>
            <person name="Bader C.D."/>
            <person name="Loehr J."/>
            <person name="Walesch S."/>
            <person name="Walt C."/>
            <person name="Boldt J."/>
            <person name="Bunk B."/>
            <person name="Haeckl F.J.F.P.J."/>
            <person name="Gunesch A.P."/>
            <person name="Birkelbach J."/>
            <person name="Nuebel U."/>
            <person name="Pietschmann T."/>
            <person name="Bach T."/>
            <person name="Mueller R."/>
        </authorList>
    </citation>
    <scope>NUCLEOTIDE SEQUENCE [LARGE SCALE GENOMIC DNA]</scope>
    <source>
        <strain evidence="7 8">MSr12523</strain>
    </source>
</reference>
<evidence type="ECO:0000256" key="4">
    <source>
        <dbReference type="ARBA" id="ARBA00022989"/>
    </source>
</evidence>
<evidence type="ECO:0000256" key="3">
    <source>
        <dbReference type="ARBA" id="ARBA00022692"/>
    </source>
</evidence>
<accession>A0ABZ2K0M2</accession>
<evidence type="ECO:0000256" key="2">
    <source>
        <dbReference type="ARBA" id="ARBA00022475"/>
    </source>
</evidence>